<evidence type="ECO:0000256" key="1">
    <source>
        <dbReference type="SAM" id="Phobius"/>
    </source>
</evidence>
<keyword evidence="1" id="KW-0472">Membrane</keyword>
<keyword evidence="1" id="KW-0812">Transmembrane</keyword>
<feature type="transmembrane region" description="Helical" evidence="1">
    <location>
        <begin position="213"/>
        <end position="232"/>
    </location>
</feature>
<dbReference type="EMBL" id="JACVVD010000001">
    <property type="protein sequence ID" value="MBD0378823.1"/>
    <property type="molecule type" value="Genomic_DNA"/>
</dbReference>
<dbReference type="AlphaFoldDB" id="A0A926QHS2"/>
<comment type="caution">
    <text evidence="2">The sequence shown here is derived from an EMBL/GenBank/DDBJ whole genome shotgun (WGS) entry which is preliminary data.</text>
</comment>
<organism evidence="2 3">
    <name type="scientific">Paenibacillus sedimenti</name>
    <dbReference type="NCBI Taxonomy" id="2770274"/>
    <lineage>
        <taxon>Bacteria</taxon>
        <taxon>Bacillati</taxon>
        <taxon>Bacillota</taxon>
        <taxon>Bacilli</taxon>
        <taxon>Bacillales</taxon>
        <taxon>Paenibacillaceae</taxon>
        <taxon>Paenibacillus</taxon>
    </lineage>
</organism>
<evidence type="ECO:0000313" key="2">
    <source>
        <dbReference type="EMBL" id="MBD0378823.1"/>
    </source>
</evidence>
<sequence>MRISSFEQKSLWTAVVVMIIYLSPLFILGQDAHIRVHDNLDSNIVWYKVLIQSGEWFGSISAVIPQVINGLQRNAMGTEFSGIVVLHAFFPAMAAYAWSQTITRVFAFLGMYLLLKDHLVPDSDATWIRVGVALTFALTPFWPSGMLSTLGQPLALWAFLNIRKGSWTWKEWFIIIALPFYSSLVLGFFFFQTAIALVWVWDTIMNKRWNLPFLGSVFLMGLVYLAIEYRLLASLVITNTPTNRNEFVSSRLNVWQCARLTVKNFIFGHHHVGTVHTWIILPLMVLTVYFCIVNQQWRKDSTSRLFIILFVLNVALSTWYAFWFHTVWQPLKEQFELLTTFNFARFHFLRPLVIYMGFAAGCVLLWRKGGSKGRLLTKLAVAGQIILLFAYNEEIMYRSANKPSFRQFYAEEQFQEIGEYIGEPKASYRVASIGLHPAIAQYNGFYTLDTYNNFYSLSYKHTFREIIAKELDKSKKLKTYFDTWGGRCYLFVAELGKKYDYSKTSKKQIRNLELNTDVFKKLGGKYIFSSVPIRNASSNRLLLRKTFNHEHSAWKVYLYEVK</sequence>
<feature type="transmembrane region" description="Helical" evidence="1">
    <location>
        <begin position="348"/>
        <end position="366"/>
    </location>
</feature>
<accession>A0A926QHS2</accession>
<feature type="transmembrane region" description="Helical" evidence="1">
    <location>
        <begin position="305"/>
        <end position="328"/>
    </location>
</feature>
<protein>
    <recommendedName>
        <fullName evidence="4">YkoS</fullName>
    </recommendedName>
</protein>
<feature type="transmembrane region" description="Helical" evidence="1">
    <location>
        <begin position="172"/>
        <end position="201"/>
    </location>
</feature>
<reference evidence="2" key="1">
    <citation type="submission" date="2020-09" db="EMBL/GenBank/DDBJ databases">
        <title>Draft Genome Sequence of Paenibacillus sp. WST5.</title>
        <authorList>
            <person name="Bao Z."/>
        </authorList>
    </citation>
    <scope>NUCLEOTIDE SEQUENCE</scope>
    <source>
        <strain evidence="2">WST5</strain>
    </source>
</reference>
<keyword evidence="3" id="KW-1185">Reference proteome</keyword>
<dbReference type="InterPro" id="IPR046107">
    <property type="entry name" value="DUF6044"/>
</dbReference>
<proteinExistence type="predicted"/>
<gene>
    <name evidence="2" type="ORF">ICC18_01630</name>
</gene>
<dbReference type="Proteomes" id="UP000650466">
    <property type="component" value="Unassembled WGS sequence"/>
</dbReference>
<name>A0A926QHS2_9BACL</name>
<feature type="transmembrane region" description="Helical" evidence="1">
    <location>
        <begin position="275"/>
        <end position="293"/>
    </location>
</feature>
<keyword evidence="1" id="KW-1133">Transmembrane helix</keyword>
<feature type="transmembrane region" description="Helical" evidence="1">
    <location>
        <begin position="12"/>
        <end position="29"/>
    </location>
</feature>
<evidence type="ECO:0000313" key="3">
    <source>
        <dbReference type="Proteomes" id="UP000650466"/>
    </source>
</evidence>
<dbReference type="RefSeq" id="WP_188172633.1">
    <property type="nucleotide sequence ID" value="NZ_JACVVD010000001.1"/>
</dbReference>
<evidence type="ECO:0008006" key="4">
    <source>
        <dbReference type="Google" id="ProtNLM"/>
    </source>
</evidence>
<dbReference type="Pfam" id="PF19510">
    <property type="entry name" value="DUF6044"/>
    <property type="match status" value="1"/>
</dbReference>